<organism evidence="2 3">
    <name type="scientific">Streptomyces actinomycinicus</name>
    <dbReference type="NCBI Taxonomy" id="1695166"/>
    <lineage>
        <taxon>Bacteria</taxon>
        <taxon>Bacillati</taxon>
        <taxon>Actinomycetota</taxon>
        <taxon>Actinomycetes</taxon>
        <taxon>Kitasatosporales</taxon>
        <taxon>Streptomycetaceae</taxon>
        <taxon>Streptomyces</taxon>
    </lineage>
</organism>
<dbReference type="AlphaFoldDB" id="A0A937ET41"/>
<dbReference type="RefSeq" id="WP_201844017.1">
    <property type="nucleotide sequence ID" value="NZ_JAERRK010000033.1"/>
</dbReference>
<comment type="caution">
    <text evidence="2">The sequence shown here is derived from an EMBL/GenBank/DDBJ whole genome shotgun (WGS) entry which is preliminary data.</text>
</comment>
<sequence length="373" mass="40300">MTASQLESWRRTGLLPRHRRRGLGRGRGSVVDAVDPLVVESAAALARHLRQGRDRRLAVLEWFAEAGTPQTAPGTVPMPEPPVAAVREALVWVLQRSASQRLVEFVRSAAGAGEEGQDALYAAAGRLMGPYRGRANPALVRAALEAGGDVPAEAEGPDGRSMLHVAAAIGLGAQEVGADALAEAFAAFGMFGLTADDWAQMLGAAERGEGPEVDWGLLQQNADMVAQVQRASDEELVRAREVLVGLRVFYALYVLHGLLLPDTPAQAALRQRIDEWGMFPFLDHVIVINPSPRQFAESLTVFLEPFFDNLYETLMDQFARDPDIFSIPGDDTGAVGFGERWMRSMEELTNGRRQAASGGADHDPVEGAWVQTG</sequence>
<keyword evidence="3" id="KW-1185">Reference proteome</keyword>
<dbReference type="Proteomes" id="UP000661858">
    <property type="component" value="Unassembled WGS sequence"/>
</dbReference>
<accession>A0A937ET41</accession>
<reference evidence="2" key="1">
    <citation type="submission" date="2021-01" db="EMBL/GenBank/DDBJ databases">
        <title>WGS of actinomycetes isolated from Thailand.</title>
        <authorList>
            <person name="Thawai C."/>
        </authorList>
    </citation>
    <scope>NUCLEOTIDE SEQUENCE</scope>
    <source>
        <strain evidence="2">RCU-197</strain>
    </source>
</reference>
<evidence type="ECO:0000256" key="1">
    <source>
        <dbReference type="SAM" id="MobiDB-lite"/>
    </source>
</evidence>
<name>A0A937ET41_9ACTN</name>
<evidence type="ECO:0000313" key="3">
    <source>
        <dbReference type="Proteomes" id="UP000661858"/>
    </source>
</evidence>
<dbReference type="EMBL" id="JAERRK010000033">
    <property type="protein sequence ID" value="MBL1087434.1"/>
    <property type="molecule type" value="Genomic_DNA"/>
</dbReference>
<gene>
    <name evidence="2" type="ORF">JK359_36715</name>
</gene>
<proteinExistence type="predicted"/>
<evidence type="ECO:0000313" key="2">
    <source>
        <dbReference type="EMBL" id="MBL1087434.1"/>
    </source>
</evidence>
<protein>
    <submittedName>
        <fullName evidence="2">Uncharacterized protein</fullName>
    </submittedName>
</protein>
<feature type="region of interest" description="Disordered" evidence="1">
    <location>
        <begin position="350"/>
        <end position="373"/>
    </location>
</feature>